<feature type="binding site" evidence="3">
    <location>
        <position position="113"/>
    </location>
    <ligand>
        <name>Zn(2+)</name>
        <dbReference type="ChEBI" id="CHEBI:29105"/>
    </ligand>
</feature>
<keyword evidence="2 3" id="KW-0862">Zinc</keyword>
<dbReference type="OrthoDB" id="10249250at2759"/>
<dbReference type="PANTHER" id="PTHR10122">
    <property type="entry name" value="CYTOCHROME C OXIDASE SUBUNIT 5B, MITOCHONDRIAL"/>
    <property type="match status" value="1"/>
</dbReference>
<feature type="binding site" evidence="3">
    <location>
        <position position="105"/>
    </location>
    <ligand>
        <name>Zn(2+)</name>
        <dbReference type="ChEBI" id="CHEBI:29105"/>
    </ligand>
</feature>
<evidence type="ECO:0000256" key="1">
    <source>
        <dbReference type="ARBA" id="ARBA00022723"/>
    </source>
</evidence>
<dbReference type="GO" id="GO:0005740">
    <property type="term" value="C:mitochondrial envelope"/>
    <property type="evidence" value="ECO:0007669"/>
    <property type="project" value="InterPro"/>
</dbReference>
<feature type="binding site" evidence="3">
    <location>
        <position position="132"/>
    </location>
    <ligand>
        <name>Zn(2+)</name>
        <dbReference type="ChEBI" id="CHEBI:29105"/>
    </ligand>
</feature>
<keyword evidence="1 3" id="KW-0479">Metal-binding</keyword>
<reference evidence="4" key="1">
    <citation type="journal article" date="2020" name="Fungal Divers.">
        <title>Resolving the Mortierellaceae phylogeny through synthesis of multi-gene phylogenetics and phylogenomics.</title>
        <authorList>
            <person name="Vandepol N."/>
            <person name="Liber J."/>
            <person name="Desiro A."/>
            <person name="Na H."/>
            <person name="Kennedy M."/>
            <person name="Barry K."/>
            <person name="Grigoriev I.V."/>
            <person name="Miller A.N."/>
            <person name="O'Donnell K."/>
            <person name="Stajich J.E."/>
            <person name="Bonito G."/>
        </authorList>
    </citation>
    <scope>NUCLEOTIDE SEQUENCE</scope>
    <source>
        <strain evidence="4">BC1065</strain>
    </source>
</reference>
<sequence length="159" mass="17975">MFALRRAGIALARARPAVAATRTFTVYAARFGGHGEQKIYQGPGAQAGEIPTDDNQSTGLERVEYLNLKEGKDIFDLKPLYVEERGTKKNPTLIRSRDPIRYVGCTGVPGETHEVKWLLIDHEHDFDRCDECGNVYKWTAYEPDEYFPAADKKDGLHHH</sequence>
<comment type="caution">
    <text evidence="4">The sequence shown here is derived from an EMBL/GenBank/DDBJ whole genome shotgun (WGS) entry which is preliminary data.</text>
</comment>
<name>A0A9P6U9H1_9FUNG</name>
<evidence type="ECO:0000256" key="3">
    <source>
        <dbReference type="PIRSR" id="PIRSR602124-2"/>
    </source>
</evidence>
<evidence type="ECO:0000313" key="4">
    <source>
        <dbReference type="EMBL" id="KAG0265426.1"/>
    </source>
</evidence>
<dbReference type="GO" id="GO:0045277">
    <property type="term" value="C:respiratory chain complex IV"/>
    <property type="evidence" value="ECO:0007669"/>
    <property type="project" value="InterPro"/>
</dbReference>
<dbReference type="GO" id="GO:0006123">
    <property type="term" value="P:mitochondrial electron transport, cytochrome c to oxygen"/>
    <property type="evidence" value="ECO:0007669"/>
    <property type="project" value="InterPro"/>
</dbReference>
<dbReference type="InterPro" id="IPR002124">
    <property type="entry name" value="Cyt_c_oxidase_su5b"/>
</dbReference>
<evidence type="ECO:0000256" key="2">
    <source>
        <dbReference type="ARBA" id="ARBA00022833"/>
    </source>
</evidence>
<dbReference type="SUPFAM" id="SSF57802">
    <property type="entry name" value="Rubredoxin-like"/>
    <property type="match status" value="1"/>
</dbReference>
<organism evidence="4 5">
    <name type="scientific">Actinomortierella ambigua</name>
    <dbReference type="NCBI Taxonomy" id="1343610"/>
    <lineage>
        <taxon>Eukaryota</taxon>
        <taxon>Fungi</taxon>
        <taxon>Fungi incertae sedis</taxon>
        <taxon>Mucoromycota</taxon>
        <taxon>Mortierellomycotina</taxon>
        <taxon>Mortierellomycetes</taxon>
        <taxon>Mortierellales</taxon>
        <taxon>Mortierellaceae</taxon>
        <taxon>Actinomortierella</taxon>
    </lineage>
</organism>
<dbReference type="Gene3D" id="2.60.11.10">
    <property type="entry name" value="Cytochrome c oxidase, subunit Vb"/>
    <property type="match status" value="1"/>
</dbReference>
<dbReference type="Pfam" id="PF01215">
    <property type="entry name" value="COX5B"/>
    <property type="match status" value="1"/>
</dbReference>
<gene>
    <name evidence="4" type="primary">COX4</name>
    <name evidence="4" type="ORF">DFQ27_000640</name>
</gene>
<evidence type="ECO:0000313" key="5">
    <source>
        <dbReference type="Proteomes" id="UP000807716"/>
    </source>
</evidence>
<dbReference type="InterPro" id="IPR036972">
    <property type="entry name" value="Cyt_c_oxidase_su5b_sf"/>
</dbReference>
<dbReference type="PANTHER" id="PTHR10122:SF0">
    <property type="entry name" value="CYTOCHROME C OXIDASE SUBUNIT 5B, ISOFORM A-RELATED"/>
    <property type="match status" value="1"/>
</dbReference>
<proteinExistence type="predicted"/>
<dbReference type="AlphaFoldDB" id="A0A9P6U9H1"/>
<dbReference type="PROSITE" id="PS51359">
    <property type="entry name" value="COX5B_2"/>
    <property type="match status" value="1"/>
</dbReference>
<dbReference type="Proteomes" id="UP000807716">
    <property type="component" value="Unassembled WGS sequence"/>
</dbReference>
<keyword evidence="5" id="KW-1185">Reference proteome</keyword>
<dbReference type="EMBL" id="JAAAJB010000117">
    <property type="protein sequence ID" value="KAG0265426.1"/>
    <property type="molecule type" value="Genomic_DNA"/>
</dbReference>
<feature type="binding site" evidence="3">
    <location>
        <position position="129"/>
    </location>
    <ligand>
        <name>Zn(2+)</name>
        <dbReference type="ChEBI" id="CHEBI:29105"/>
    </ligand>
</feature>
<protein>
    <submittedName>
        <fullName evidence="4">Cytochrome c oxidase subunit 4</fullName>
    </submittedName>
</protein>
<accession>A0A9P6U9H1</accession>
<dbReference type="GO" id="GO:0046872">
    <property type="term" value="F:metal ion binding"/>
    <property type="evidence" value="ECO:0007669"/>
    <property type="project" value="UniProtKB-KW"/>
</dbReference>